<dbReference type="PIRSF" id="PIRSF018982">
    <property type="entry name" value="EutC"/>
    <property type="match status" value="1"/>
</dbReference>
<dbReference type="HAMAP" id="MF_00601">
    <property type="entry name" value="EutC"/>
    <property type="match status" value="1"/>
</dbReference>
<organism evidence="6 7">
    <name type="scientific">Pedobacter frigiditerrae</name>
    <dbReference type="NCBI Taxonomy" id="2530452"/>
    <lineage>
        <taxon>Bacteria</taxon>
        <taxon>Pseudomonadati</taxon>
        <taxon>Bacteroidota</taxon>
        <taxon>Sphingobacteriia</taxon>
        <taxon>Sphingobacteriales</taxon>
        <taxon>Sphingobacteriaceae</taxon>
        <taxon>Pedobacter</taxon>
    </lineage>
</organism>
<dbReference type="PANTHER" id="PTHR39330:SF1">
    <property type="entry name" value="ETHANOLAMINE AMMONIA-LYASE SMALL SUBUNIT"/>
    <property type="match status" value="1"/>
</dbReference>
<dbReference type="GO" id="GO:0031419">
    <property type="term" value="F:cobalamin binding"/>
    <property type="evidence" value="ECO:0007669"/>
    <property type="project" value="UniProtKB-UniRule"/>
</dbReference>
<dbReference type="EC" id="4.3.1.7" evidence="5"/>
<keyword evidence="4 5" id="KW-1283">Bacterial microcompartment</keyword>
<evidence type="ECO:0000256" key="3">
    <source>
        <dbReference type="ARBA" id="ARBA00023285"/>
    </source>
</evidence>
<dbReference type="OrthoDB" id="114248at2"/>
<reference evidence="6 7" key="1">
    <citation type="submission" date="2019-02" db="EMBL/GenBank/DDBJ databases">
        <title>Pedobacter sp. RP-1-13 sp. nov., isolated from Arctic soil.</title>
        <authorList>
            <person name="Dahal R.H."/>
        </authorList>
    </citation>
    <scope>NUCLEOTIDE SEQUENCE [LARGE SCALE GENOMIC DNA]</scope>
    <source>
        <strain evidence="6 7">RP-1-13</strain>
    </source>
</reference>
<dbReference type="GO" id="GO:0009350">
    <property type="term" value="C:ethanolamine ammonia-lyase complex"/>
    <property type="evidence" value="ECO:0007669"/>
    <property type="project" value="UniProtKB-UniRule"/>
</dbReference>
<evidence type="ECO:0000256" key="5">
    <source>
        <dbReference type="HAMAP-Rule" id="MF_00601"/>
    </source>
</evidence>
<evidence type="ECO:0000256" key="4">
    <source>
        <dbReference type="ARBA" id="ARBA00024446"/>
    </source>
</evidence>
<comment type="subunit">
    <text evidence="5">The basic unit is a heterodimer which dimerizes to form tetramers. The heterotetramers trimerize; 6 large subunits form a core ring with 6 small subunits projecting outwards.</text>
</comment>
<comment type="pathway">
    <text evidence="5">Amine and polyamine degradation; ethanolamine degradation.</text>
</comment>
<dbReference type="InterPro" id="IPR042255">
    <property type="entry name" value="EutC_N"/>
</dbReference>
<comment type="function">
    <text evidence="5">Catalyzes the deamination of various vicinal amino-alcohols to oxo compounds. Allows this organism to utilize ethanolamine as the sole source of nitrogen and carbon in the presence of external vitamin B12.</text>
</comment>
<dbReference type="InterPro" id="IPR042251">
    <property type="entry name" value="EutC_C"/>
</dbReference>
<evidence type="ECO:0000256" key="2">
    <source>
        <dbReference type="ARBA" id="ARBA00023239"/>
    </source>
</evidence>
<dbReference type="Gene3D" id="1.10.30.40">
    <property type="entry name" value="Ethanolamine ammonia-lyase light chain (EutC), N-terminal domain"/>
    <property type="match status" value="1"/>
</dbReference>
<dbReference type="UniPathway" id="UPA00560"/>
<comment type="subcellular location">
    <subcellularLocation>
        <location evidence="5">Bacterial microcompartment</location>
    </subcellularLocation>
</comment>
<dbReference type="Proteomes" id="UP000292884">
    <property type="component" value="Unassembled WGS sequence"/>
</dbReference>
<comment type="similarity">
    <text evidence="5">Belongs to the EutC family.</text>
</comment>
<keyword evidence="3 5" id="KW-0170">Cobalt</keyword>
<dbReference type="InterPro" id="IPR009246">
    <property type="entry name" value="EutC"/>
</dbReference>
<dbReference type="GO" id="GO:0046336">
    <property type="term" value="P:ethanolamine catabolic process"/>
    <property type="evidence" value="ECO:0007669"/>
    <property type="project" value="UniProtKB-UniRule"/>
</dbReference>
<accession>A0A4R0MTM3</accession>
<evidence type="ECO:0000256" key="1">
    <source>
        <dbReference type="ARBA" id="ARBA00022628"/>
    </source>
</evidence>
<name>A0A4R0MTM3_9SPHI</name>
<keyword evidence="1 5" id="KW-0846">Cobalamin</keyword>
<feature type="binding site" evidence="5">
    <location>
        <position position="181"/>
    </location>
    <ligand>
        <name>adenosylcob(III)alamin</name>
        <dbReference type="ChEBI" id="CHEBI:18408"/>
    </ligand>
</feature>
<feature type="binding site" evidence="5">
    <location>
        <position position="210"/>
    </location>
    <ligand>
        <name>adenosylcob(III)alamin</name>
        <dbReference type="ChEBI" id="CHEBI:18408"/>
    </ligand>
</feature>
<comment type="catalytic activity">
    <reaction evidence="5">
        <text>ethanolamine = acetaldehyde + NH4(+)</text>
        <dbReference type="Rhea" id="RHEA:15313"/>
        <dbReference type="ChEBI" id="CHEBI:15343"/>
        <dbReference type="ChEBI" id="CHEBI:28938"/>
        <dbReference type="ChEBI" id="CHEBI:57603"/>
        <dbReference type="EC" id="4.3.1.7"/>
    </reaction>
</comment>
<sequence length="251" mass="27459">MEELENVGKQPLLDFNFLKELTDARIGLGHAGTSIPTKESLNFKLAHAQARDAVYTPMAIVALSSKLESFSLPSTTLYSKVKDRTEYLQRPDLGRLLNQRSTKVLSDEIKNCDVVICVADGLSALAINLNAFDVIKLLVPKIQQANWSLATICLVMQGRVAIADQIGEILKAKLSLILIGERPGLSAADSMGIYLTYRPKRGLTDDSRNCISSIRKGGLSAELAANKIFYLIQQAMGKRISGTGLKDEYES</sequence>
<gene>
    <name evidence="5" type="primary">eutC</name>
    <name evidence="6" type="ORF">EZ428_12315</name>
</gene>
<feature type="binding site" evidence="5">
    <location>
        <position position="160"/>
    </location>
    <ligand>
        <name>adenosylcob(III)alamin</name>
        <dbReference type="ChEBI" id="CHEBI:18408"/>
    </ligand>
</feature>
<dbReference type="Pfam" id="PF05985">
    <property type="entry name" value="EutC"/>
    <property type="match status" value="1"/>
</dbReference>
<dbReference type="GO" id="GO:0008851">
    <property type="term" value="F:ethanolamine ammonia-lyase activity"/>
    <property type="evidence" value="ECO:0007669"/>
    <property type="project" value="UniProtKB-UniRule"/>
</dbReference>
<evidence type="ECO:0000313" key="6">
    <source>
        <dbReference type="EMBL" id="TCC90067.1"/>
    </source>
</evidence>
<dbReference type="NCBIfam" id="NF003971">
    <property type="entry name" value="PRK05465.1"/>
    <property type="match status" value="1"/>
</dbReference>
<keyword evidence="7" id="KW-1185">Reference proteome</keyword>
<dbReference type="GO" id="GO:0031471">
    <property type="term" value="C:ethanolamine degradation polyhedral organelle"/>
    <property type="evidence" value="ECO:0007669"/>
    <property type="project" value="UniProtKB-UniRule"/>
</dbReference>
<evidence type="ECO:0000313" key="7">
    <source>
        <dbReference type="Proteomes" id="UP000292884"/>
    </source>
</evidence>
<dbReference type="EMBL" id="SJSK01000003">
    <property type="protein sequence ID" value="TCC90067.1"/>
    <property type="molecule type" value="Genomic_DNA"/>
</dbReference>
<keyword evidence="2 5" id="KW-0456">Lyase</keyword>
<dbReference type="RefSeq" id="WP_131553470.1">
    <property type="nucleotide sequence ID" value="NZ_SJSK01000003.1"/>
</dbReference>
<comment type="cofactor">
    <cofactor evidence="5">
        <name>adenosylcob(III)alamin</name>
        <dbReference type="ChEBI" id="CHEBI:18408"/>
    </cofactor>
    <text evidence="5">Binds between the large and small subunits.</text>
</comment>
<proteinExistence type="inferred from homology"/>
<protein>
    <recommendedName>
        <fullName evidence="5">Ethanolamine ammonia-lyase small subunit</fullName>
        <shortName evidence="5">EAL small subunit</shortName>
        <ecNumber evidence="5">4.3.1.7</ecNumber>
    </recommendedName>
</protein>
<dbReference type="Gene3D" id="3.40.50.11240">
    <property type="entry name" value="Ethanolamine ammonia-lyase light chain (EutC)"/>
    <property type="match status" value="1"/>
</dbReference>
<dbReference type="AlphaFoldDB" id="A0A4R0MTM3"/>
<dbReference type="GO" id="GO:0006520">
    <property type="term" value="P:amino acid metabolic process"/>
    <property type="evidence" value="ECO:0007669"/>
    <property type="project" value="InterPro"/>
</dbReference>
<dbReference type="PANTHER" id="PTHR39330">
    <property type="entry name" value="ETHANOLAMINE AMMONIA-LYASE LIGHT CHAIN"/>
    <property type="match status" value="1"/>
</dbReference>
<comment type="caution">
    <text evidence="6">The sequence shown here is derived from an EMBL/GenBank/DDBJ whole genome shotgun (WGS) entry which is preliminary data.</text>
</comment>